<dbReference type="Proteomes" id="UP000095651">
    <property type="component" value="Unassembled WGS sequence"/>
</dbReference>
<dbReference type="EMBL" id="QSSQ01000028">
    <property type="protein sequence ID" value="RGL99985.1"/>
    <property type="molecule type" value="Genomic_DNA"/>
</dbReference>
<dbReference type="SUPFAM" id="SSF55729">
    <property type="entry name" value="Acyl-CoA N-acyltransferases (Nat)"/>
    <property type="match status" value="1"/>
</dbReference>
<dbReference type="Gene3D" id="3.40.630.30">
    <property type="match status" value="1"/>
</dbReference>
<evidence type="ECO:0000313" key="3">
    <source>
        <dbReference type="EMBL" id="RGL99985.1"/>
    </source>
</evidence>
<evidence type="ECO:0000313" key="5">
    <source>
        <dbReference type="Proteomes" id="UP000261257"/>
    </source>
</evidence>
<dbReference type="Proteomes" id="UP000261257">
    <property type="component" value="Unassembled WGS sequence"/>
</dbReference>
<dbReference type="GO" id="GO:0016747">
    <property type="term" value="F:acyltransferase activity, transferring groups other than amino-acyl groups"/>
    <property type="evidence" value="ECO:0007669"/>
    <property type="project" value="InterPro"/>
</dbReference>
<organism evidence="2 4">
    <name type="scientific">Hungatella hathewayi</name>
    <dbReference type="NCBI Taxonomy" id="154046"/>
    <lineage>
        <taxon>Bacteria</taxon>
        <taxon>Bacillati</taxon>
        <taxon>Bacillota</taxon>
        <taxon>Clostridia</taxon>
        <taxon>Lachnospirales</taxon>
        <taxon>Lachnospiraceae</taxon>
        <taxon>Hungatella</taxon>
    </lineage>
</organism>
<dbReference type="PROSITE" id="PS51186">
    <property type="entry name" value="GNAT"/>
    <property type="match status" value="1"/>
</dbReference>
<accession>A0A174HIT0</accession>
<reference evidence="2 4" key="1">
    <citation type="submission" date="2015-09" db="EMBL/GenBank/DDBJ databases">
        <authorList>
            <consortium name="Pathogen Informatics"/>
        </authorList>
    </citation>
    <scope>NUCLEOTIDE SEQUENCE [LARGE SCALE GENOMIC DNA]</scope>
    <source>
        <strain evidence="2 4">2789STDY5608850</strain>
    </source>
</reference>
<dbReference type="InterPro" id="IPR016181">
    <property type="entry name" value="Acyl_CoA_acyltransferase"/>
</dbReference>
<evidence type="ECO:0000313" key="2">
    <source>
        <dbReference type="EMBL" id="CUO74812.1"/>
    </source>
</evidence>
<reference evidence="3 5" key="2">
    <citation type="submission" date="2018-08" db="EMBL/GenBank/DDBJ databases">
        <title>A genome reference for cultivated species of the human gut microbiota.</title>
        <authorList>
            <person name="Zou Y."/>
            <person name="Xue W."/>
            <person name="Luo G."/>
        </authorList>
    </citation>
    <scope>NUCLEOTIDE SEQUENCE [LARGE SCALE GENOMIC DNA]</scope>
    <source>
        <strain evidence="3 5">TF05-11AC</strain>
    </source>
</reference>
<sequence length="171" mass="19591">MIRLVLPTEDYEEQVLDYKASFERDGDSLDGTAGLLNFRTFKEWYEALLDNSCEATVREGLVPATTFLALDENDRLVGMVDLRHRLNDALEKCGGHIGYSVRKDERRKGYATQMLALALEECRKMHIMRVLITCNKLNIASARTIMNNGGVLEDEIRTAERITQRYWITLS</sequence>
<evidence type="ECO:0000259" key="1">
    <source>
        <dbReference type="PROSITE" id="PS51186"/>
    </source>
</evidence>
<evidence type="ECO:0000313" key="4">
    <source>
        <dbReference type="Proteomes" id="UP000095651"/>
    </source>
</evidence>
<dbReference type="PANTHER" id="PTHR39173">
    <property type="entry name" value="ACETYLTRANSFERASE"/>
    <property type="match status" value="1"/>
</dbReference>
<dbReference type="InterPro" id="IPR000182">
    <property type="entry name" value="GNAT_dom"/>
</dbReference>
<dbReference type="AlphaFoldDB" id="A0A174HIT0"/>
<gene>
    <name evidence="3" type="ORF">DXC39_21815</name>
    <name evidence="2" type="ORF">ERS852407_03809</name>
</gene>
<feature type="domain" description="N-acetyltransferase" evidence="1">
    <location>
        <begin position="1"/>
        <end position="171"/>
    </location>
</feature>
<dbReference type="PANTHER" id="PTHR39173:SF1">
    <property type="entry name" value="ACETYLTRANSFERASE"/>
    <property type="match status" value="1"/>
</dbReference>
<name>A0A174HIT0_9FIRM</name>
<dbReference type="CDD" id="cd04301">
    <property type="entry name" value="NAT_SF"/>
    <property type="match status" value="1"/>
</dbReference>
<dbReference type="Pfam" id="PF00583">
    <property type="entry name" value="Acetyltransf_1"/>
    <property type="match status" value="1"/>
</dbReference>
<proteinExistence type="predicted"/>
<dbReference type="EMBL" id="CYZE01000011">
    <property type="protein sequence ID" value="CUO74812.1"/>
    <property type="molecule type" value="Genomic_DNA"/>
</dbReference>
<keyword evidence="2" id="KW-0808">Transferase</keyword>
<dbReference type="RefSeq" id="WP_055657577.1">
    <property type="nucleotide sequence ID" value="NZ_CABIXC010000011.1"/>
</dbReference>
<protein>
    <submittedName>
        <fullName evidence="2">GNAT family acetyltransferase</fullName>
    </submittedName>
</protein>